<name>A0A1Y1BV35_9BURK</name>
<evidence type="ECO:0000313" key="3">
    <source>
        <dbReference type="EMBL" id="BAX62158.1"/>
    </source>
</evidence>
<reference evidence="3 4" key="1">
    <citation type="journal article" date="2017" name="Genome Announc.">
        <title>Complete Genome Sequence of Burkholderia stabilis FERMP-21014.</title>
        <authorList>
            <person name="Konishi K."/>
            <person name="Kumagai T."/>
            <person name="Sakasegawa S."/>
            <person name="Tamura T."/>
        </authorList>
    </citation>
    <scope>NUCLEOTIDE SEQUENCE [LARGE SCALE GENOMIC DNA]</scope>
    <source>
        <strain evidence="3 4">FERMP-21014</strain>
    </source>
</reference>
<keyword evidence="2" id="KW-0472">Membrane</keyword>
<sequence length="269" mass="27592">MTRAERTDDSPARQPKPSWGPGKNAALSFVAFATIFGIFAYTERDAALGHASVTHDFSGAIATAAGKYRNAIVAATSRATGASGVPGVSGASAAPGPAPTIAQAVPPAPPEPSAAAAPELSAAPPVALAAEPGAVPRAAHRAAAKRRLPSHPPPVTLAANTHAVSVHDRAGARSVAAHRSPRTETLAGTRKRMDLAPKPHSYGADPAHMQTASVTHAELEGARALAKARRCAQIDEWNCVEQNASRALAIDPKNSESRALLGQAVRNRL</sequence>
<dbReference type="Proteomes" id="UP000218432">
    <property type="component" value="Chromosome 2"/>
</dbReference>
<proteinExistence type="predicted"/>
<feature type="compositionally biased region" description="Basic and acidic residues" evidence="1">
    <location>
        <begin position="1"/>
        <end position="11"/>
    </location>
</feature>
<evidence type="ECO:0000256" key="1">
    <source>
        <dbReference type="SAM" id="MobiDB-lite"/>
    </source>
</evidence>
<keyword evidence="2" id="KW-0812">Transmembrane</keyword>
<organism evidence="3 4">
    <name type="scientific">Burkholderia stabilis</name>
    <dbReference type="NCBI Taxonomy" id="95485"/>
    <lineage>
        <taxon>Bacteria</taxon>
        <taxon>Pseudomonadati</taxon>
        <taxon>Pseudomonadota</taxon>
        <taxon>Betaproteobacteria</taxon>
        <taxon>Burkholderiales</taxon>
        <taxon>Burkholderiaceae</taxon>
        <taxon>Burkholderia</taxon>
        <taxon>Burkholderia cepacia complex</taxon>
    </lineage>
</organism>
<evidence type="ECO:0000256" key="2">
    <source>
        <dbReference type="SAM" id="Phobius"/>
    </source>
</evidence>
<feature type="region of interest" description="Disordered" evidence="1">
    <location>
        <begin position="79"/>
        <end position="99"/>
    </location>
</feature>
<gene>
    <name evidence="3" type="ORF">BSFP_050250</name>
</gene>
<feature type="compositionally biased region" description="Low complexity" evidence="1">
    <location>
        <begin position="81"/>
        <end position="95"/>
    </location>
</feature>
<protein>
    <submittedName>
        <fullName evidence="3">Uncharacterized protein</fullName>
    </submittedName>
</protein>
<feature type="transmembrane region" description="Helical" evidence="2">
    <location>
        <begin position="25"/>
        <end position="42"/>
    </location>
</feature>
<keyword evidence="2" id="KW-1133">Transmembrane helix</keyword>
<evidence type="ECO:0000313" key="4">
    <source>
        <dbReference type="Proteomes" id="UP000218432"/>
    </source>
</evidence>
<feature type="region of interest" description="Disordered" evidence="1">
    <location>
        <begin position="1"/>
        <end position="20"/>
    </location>
</feature>
<dbReference type="RefSeq" id="WP_096474636.1">
    <property type="nucleotide sequence ID" value="NZ_AP018112.1"/>
</dbReference>
<dbReference type="AlphaFoldDB" id="A0A1Y1BV35"/>
<dbReference type="EMBL" id="AP018112">
    <property type="protein sequence ID" value="BAX62158.1"/>
    <property type="molecule type" value="Genomic_DNA"/>
</dbReference>
<accession>A0A1Y1BV35</accession>